<dbReference type="InterPro" id="IPR012910">
    <property type="entry name" value="Plug_dom"/>
</dbReference>
<dbReference type="NCBIfam" id="TIGR01782">
    <property type="entry name" value="TonB-Xanth-Caul"/>
    <property type="match status" value="1"/>
</dbReference>
<evidence type="ECO:0000256" key="8">
    <source>
        <dbReference type="PROSITE-ProRule" id="PRU01360"/>
    </source>
</evidence>
<keyword evidence="7 8" id="KW-0998">Cell outer membrane</keyword>
<organism evidence="14 15">
    <name type="scientific">Acinetobacter sichuanensis</name>
    <dbReference type="NCBI Taxonomy" id="2136183"/>
    <lineage>
        <taxon>Bacteria</taxon>
        <taxon>Pseudomonadati</taxon>
        <taxon>Pseudomonadota</taxon>
        <taxon>Gammaproteobacteria</taxon>
        <taxon>Moraxellales</taxon>
        <taxon>Moraxellaceae</taxon>
        <taxon>Acinetobacter</taxon>
    </lineage>
</organism>
<keyword evidence="16" id="KW-1185">Reference proteome</keyword>
<evidence type="ECO:0000313" key="15">
    <source>
        <dbReference type="Proteomes" id="UP000240957"/>
    </source>
</evidence>
<keyword evidence="14" id="KW-0675">Receptor</keyword>
<dbReference type="InterPro" id="IPR010104">
    <property type="entry name" value="TonB_rcpt_bac"/>
</dbReference>
<gene>
    <name evidence="13" type="ORF">ACFODO_11615</name>
    <name evidence="14" type="ORF">C9E89_009020</name>
</gene>
<dbReference type="OrthoDB" id="8727862at2"/>
<dbReference type="EMBL" id="PYIX02000011">
    <property type="protein sequence ID" value="RFC83932.1"/>
    <property type="molecule type" value="Genomic_DNA"/>
</dbReference>
<keyword evidence="4 8" id="KW-0812">Transmembrane</keyword>
<feature type="domain" description="TonB-dependent receptor-like beta-barrel" evidence="11">
    <location>
        <begin position="371"/>
        <end position="795"/>
    </location>
</feature>
<dbReference type="Gene3D" id="2.170.130.10">
    <property type="entry name" value="TonB-dependent receptor, plug domain"/>
    <property type="match status" value="1"/>
</dbReference>
<dbReference type="SUPFAM" id="SSF56935">
    <property type="entry name" value="Porins"/>
    <property type="match status" value="1"/>
</dbReference>
<dbReference type="PANTHER" id="PTHR40980">
    <property type="entry name" value="PLUG DOMAIN-CONTAINING PROTEIN"/>
    <property type="match status" value="1"/>
</dbReference>
<dbReference type="GO" id="GO:0009279">
    <property type="term" value="C:cell outer membrane"/>
    <property type="evidence" value="ECO:0007669"/>
    <property type="project" value="UniProtKB-SubCell"/>
</dbReference>
<evidence type="ECO:0000313" key="14">
    <source>
        <dbReference type="EMBL" id="RFC83932.1"/>
    </source>
</evidence>
<dbReference type="Pfam" id="PF00593">
    <property type="entry name" value="TonB_dep_Rec_b-barrel"/>
    <property type="match status" value="1"/>
</dbReference>
<evidence type="ECO:0000313" key="16">
    <source>
        <dbReference type="Proteomes" id="UP001595455"/>
    </source>
</evidence>
<dbReference type="InterPro" id="IPR037066">
    <property type="entry name" value="Plug_dom_sf"/>
</dbReference>
<feature type="domain" description="TonB-dependent receptor plug" evidence="12">
    <location>
        <begin position="58"/>
        <end position="162"/>
    </location>
</feature>
<protein>
    <submittedName>
        <fullName evidence="14">TonB-dependent receptor</fullName>
    </submittedName>
</protein>
<reference evidence="13" key="1">
    <citation type="journal article" date="2014" name="Int. J. Syst. Evol. Microbiol.">
        <title>Complete genome of a new Firmicutes species belonging to the dominant human colonic microbiota ('Ruminococcus bicirculans') reveals two chromosomes and a selective capacity to utilize plant glucans.</title>
        <authorList>
            <consortium name="NISC Comparative Sequencing Program"/>
            <person name="Wegmann U."/>
            <person name="Louis P."/>
            <person name="Goesmann A."/>
            <person name="Henrissat B."/>
            <person name="Duncan S.H."/>
            <person name="Flint H.J."/>
        </authorList>
    </citation>
    <scope>NUCLEOTIDE SEQUENCE</scope>
    <source>
        <strain evidence="13">KCTC 62575</strain>
    </source>
</reference>
<reference evidence="14 15" key="2">
    <citation type="submission" date="2018-08" db="EMBL/GenBank/DDBJ databases">
        <title>The draft genome of Acinetobacter sichuanensis strain WCHAc060041.</title>
        <authorList>
            <person name="Qin J."/>
            <person name="Feng Y."/>
            <person name="Zong Z."/>
        </authorList>
    </citation>
    <scope>NUCLEOTIDE SEQUENCE [LARGE SCALE GENOMIC DNA]</scope>
    <source>
        <strain evidence="14 15">WCHAc060041</strain>
    </source>
</reference>
<dbReference type="RefSeq" id="WP_107007919.1">
    <property type="nucleotide sequence ID" value="NZ_JBHRSF010000044.1"/>
</dbReference>
<comment type="similarity">
    <text evidence="8 9">Belongs to the TonB-dependent receptor family.</text>
</comment>
<dbReference type="PANTHER" id="PTHR40980:SF4">
    <property type="entry name" value="TONB-DEPENDENT RECEPTOR-LIKE BETA-BARREL DOMAIN-CONTAINING PROTEIN"/>
    <property type="match status" value="1"/>
</dbReference>
<evidence type="ECO:0000259" key="11">
    <source>
        <dbReference type="Pfam" id="PF00593"/>
    </source>
</evidence>
<dbReference type="EMBL" id="JBHRSF010000044">
    <property type="protein sequence ID" value="MFC2995906.1"/>
    <property type="molecule type" value="Genomic_DNA"/>
</dbReference>
<feature type="compositionally biased region" description="Basic and acidic residues" evidence="10">
    <location>
        <begin position="306"/>
        <end position="317"/>
    </location>
</feature>
<dbReference type="AlphaFoldDB" id="A0A371YR43"/>
<evidence type="ECO:0000256" key="5">
    <source>
        <dbReference type="ARBA" id="ARBA00023077"/>
    </source>
</evidence>
<dbReference type="Pfam" id="PF07715">
    <property type="entry name" value="Plug"/>
    <property type="match status" value="1"/>
</dbReference>
<evidence type="ECO:0000256" key="3">
    <source>
        <dbReference type="ARBA" id="ARBA00022452"/>
    </source>
</evidence>
<keyword evidence="2 8" id="KW-0813">Transport</keyword>
<reference evidence="13" key="4">
    <citation type="submission" date="2024-09" db="EMBL/GenBank/DDBJ databases">
        <authorList>
            <person name="Sun Q."/>
            <person name="Mori K."/>
        </authorList>
    </citation>
    <scope>NUCLEOTIDE SEQUENCE</scope>
    <source>
        <strain evidence="13">KCTC 62575</strain>
    </source>
</reference>
<evidence type="ECO:0000256" key="7">
    <source>
        <dbReference type="ARBA" id="ARBA00023237"/>
    </source>
</evidence>
<evidence type="ECO:0000256" key="2">
    <source>
        <dbReference type="ARBA" id="ARBA00022448"/>
    </source>
</evidence>
<keyword evidence="5 9" id="KW-0798">TonB box</keyword>
<evidence type="ECO:0000256" key="1">
    <source>
        <dbReference type="ARBA" id="ARBA00004571"/>
    </source>
</evidence>
<dbReference type="CDD" id="cd01347">
    <property type="entry name" value="ligand_gated_channel"/>
    <property type="match status" value="1"/>
</dbReference>
<keyword evidence="6 8" id="KW-0472">Membrane</keyword>
<dbReference type="InterPro" id="IPR039426">
    <property type="entry name" value="TonB-dep_rcpt-like"/>
</dbReference>
<evidence type="ECO:0000256" key="9">
    <source>
        <dbReference type="RuleBase" id="RU003357"/>
    </source>
</evidence>
<sequence length="829" mass="93006">MRHKKSYLPYPNKTQFQLSTLVVAMFSMTHLHAEDQAIEYVQVIGQVASMDQALKEQKRADQISSVVHADGIGQLPDDNAAEALQRISGVSIERDQGEGRFVSVRGLGADLNTVTINGTLVPAPESDRRGVALDVLPSELVQSLAVIKTLTPDLDANSLGGTVQVESLSAFDHDGLFYTGTIEGSYEDKREKYSPKISGAISNKFSIGDGQDNLGVAAALSYQNRKFGSDNVETGGSWDGKSLEETAMRQYDIERERIGAGLNFDYRPNSGGEYYLRTLYSRFKDTESRQEVAATFADPQQSGQRGDAEVTRSLKSREETQEIQSFVIGGKQNFAKTWTVEGQVGYSEASEENPGGISGAKFKGDFANVGFESNQKPVITADQDFYNAEQYQLDTITWEKSKTTDKEYNAKLDLLKDYMLANYAATLKFGGKISQREKNNDTEEWKYKKLTGSNADFNQNSHYDLGLFGPTIDKGLIKDKIAELDPKKYHVADNSIINDFKSNEDIQAAYVMNTIDLDRLRLIAGLRYENTKFEAQGFEFNDEVITATKYKNDYDHWLPSLHLRYQLADDAYLRAAWTNTVVRPNFAQNAPGIYIDGDEAEFGQPMLKPLEASNFDLGLERYFGKASMVGFYAFYKNIDNFIYATDLAGTGQWTDFDEALTYKNGKKAKLYGMEFAYSQKFEHLKSPLNGLLMGFNTTLSKSEANIDAMKDGELLSRRIHFPSQSNVVANAMLGWENENFGVRLSAHYKSNSLLELGDIHAPEKDIYSDDQVFLDFSSHVNLSKNLQLKFDVQNISNENYYNYAGSKAYNAQYEEYGTAYKLALTYNYF</sequence>
<evidence type="ECO:0000259" key="12">
    <source>
        <dbReference type="Pfam" id="PF07715"/>
    </source>
</evidence>
<dbReference type="PROSITE" id="PS52016">
    <property type="entry name" value="TONB_DEPENDENT_REC_3"/>
    <property type="match status" value="1"/>
</dbReference>
<evidence type="ECO:0000313" key="13">
    <source>
        <dbReference type="EMBL" id="MFC2995906.1"/>
    </source>
</evidence>
<evidence type="ECO:0000256" key="10">
    <source>
        <dbReference type="SAM" id="MobiDB-lite"/>
    </source>
</evidence>
<dbReference type="InterPro" id="IPR036942">
    <property type="entry name" value="Beta-barrel_TonB_sf"/>
</dbReference>
<dbReference type="Proteomes" id="UP000240957">
    <property type="component" value="Unassembled WGS sequence"/>
</dbReference>
<dbReference type="InterPro" id="IPR000531">
    <property type="entry name" value="Beta-barrel_TonB"/>
</dbReference>
<dbReference type="Gene3D" id="2.40.170.20">
    <property type="entry name" value="TonB-dependent receptor, beta-barrel domain"/>
    <property type="match status" value="1"/>
</dbReference>
<evidence type="ECO:0000256" key="4">
    <source>
        <dbReference type="ARBA" id="ARBA00022692"/>
    </source>
</evidence>
<reference evidence="16" key="3">
    <citation type="journal article" date="2019" name="Int. J. Syst. Evol. Microbiol.">
        <title>The Global Catalogue of Microorganisms (GCM) 10K type strain sequencing project: providing services to taxonomists for standard genome sequencing and annotation.</title>
        <authorList>
            <consortium name="The Broad Institute Genomics Platform"/>
            <consortium name="The Broad Institute Genome Sequencing Center for Infectious Disease"/>
            <person name="Wu L."/>
            <person name="Ma J."/>
        </authorList>
    </citation>
    <scope>NUCLEOTIDE SEQUENCE [LARGE SCALE GENOMIC DNA]</scope>
    <source>
        <strain evidence="16">KCTC 62575</strain>
    </source>
</reference>
<evidence type="ECO:0000256" key="6">
    <source>
        <dbReference type="ARBA" id="ARBA00023136"/>
    </source>
</evidence>
<proteinExistence type="inferred from homology"/>
<feature type="region of interest" description="Disordered" evidence="10">
    <location>
        <begin position="295"/>
        <end position="317"/>
    </location>
</feature>
<comment type="caution">
    <text evidence="14">The sequence shown here is derived from an EMBL/GenBank/DDBJ whole genome shotgun (WGS) entry which is preliminary data.</text>
</comment>
<comment type="subcellular location">
    <subcellularLocation>
        <location evidence="1 8">Cell outer membrane</location>
        <topology evidence="1 8">Multi-pass membrane protein</topology>
    </subcellularLocation>
</comment>
<name>A0A371YR43_9GAMM</name>
<dbReference type="Proteomes" id="UP001595455">
    <property type="component" value="Unassembled WGS sequence"/>
</dbReference>
<keyword evidence="3 8" id="KW-1134">Transmembrane beta strand</keyword>
<accession>A0A371YR43</accession>